<accession>A0A0L0SSB8</accession>
<dbReference type="OrthoDB" id="5595038at2759"/>
<feature type="region of interest" description="Disordered" evidence="1">
    <location>
        <begin position="1"/>
        <end position="36"/>
    </location>
</feature>
<reference evidence="2 3" key="1">
    <citation type="submission" date="2009-11" db="EMBL/GenBank/DDBJ databases">
        <title>Annotation of Allomyces macrogynus ATCC 38327.</title>
        <authorList>
            <consortium name="The Broad Institute Genome Sequencing Platform"/>
            <person name="Russ C."/>
            <person name="Cuomo C."/>
            <person name="Burger G."/>
            <person name="Gray M.W."/>
            <person name="Holland P.W.H."/>
            <person name="King N."/>
            <person name="Lang F.B.F."/>
            <person name="Roger A.J."/>
            <person name="Ruiz-Trillo I."/>
            <person name="Young S.K."/>
            <person name="Zeng Q."/>
            <person name="Gargeya S."/>
            <person name="Fitzgerald M."/>
            <person name="Haas B."/>
            <person name="Abouelleil A."/>
            <person name="Alvarado L."/>
            <person name="Arachchi H.M."/>
            <person name="Berlin A."/>
            <person name="Chapman S.B."/>
            <person name="Gearin G."/>
            <person name="Goldberg J."/>
            <person name="Griggs A."/>
            <person name="Gujja S."/>
            <person name="Hansen M."/>
            <person name="Heiman D."/>
            <person name="Howarth C."/>
            <person name="Larimer J."/>
            <person name="Lui A."/>
            <person name="MacDonald P.J.P."/>
            <person name="McCowen C."/>
            <person name="Montmayeur A."/>
            <person name="Murphy C."/>
            <person name="Neiman D."/>
            <person name="Pearson M."/>
            <person name="Priest M."/>
            <person name="Roberts A."/>
            <person name="Saif S."/>
            <person name="Shea T."/>
            <person name="Sisk P."/>
            <person name="Stolte C."/>
            <person name="Sykes S."/>
            <person name="Wortman J."/>
            <person name="Nusbaum C."/>
            <person name="Birren B."/>
        </authorList>
    </citation>
    <scope>NUCLEOTIDE SEQUENCE [LARGE SCALE GENOMIC DNA]</scope>
    <source>
        <strain evidence="2 3">ATCC 38327</strain>
    </source>
</reference>
<feature type="region of interest" description="Disordered" evidence="1">
    <location>
        <begin position="221"/>
        <end position="283"/>
    </location>
</feature>
<feature type="compositionally biased region" description="Acidic residues" evidence="1">
    <location>
        <begin position="274"/>
        <end position="283"/>
    </location>
</feature>
<feature type="region of interest" description="Disordered" evidence="1">
    <location>
        <begin position="664"/>
        <end position="719"/>
    </location>
</feature>
<evidence type="ECO:0000313" key="3">
    <source>
        <dbReference type="Proteomes" id="UP000054350"/>
    </source>
</evidence>
<dbReference type="AlphaFoldDB" id="A0A0L0SSB8"/>
<feature type="compositionally biased region" description="Basic and acidic residues" evidence="1">
    <location>
        <begin position="685"/>
        <end position="696"/>
    </location>
</feature>
<evidence type="ECO:0000313" key="2">
    <source>
        <dbReference type="EMBL" id="KNE65259.1"/>
    </source>
</evidence>
<feature type="compositionally biased region" description="Basic and acidic residues" evidence="1">
    <location>
        <begin position="241"/>
        <end position="252"/>
    </location>
</feature>
<feature type="compositionally biased region" description="Low complexity" evidence="1">
    <location>
        <begin position="16"/>
        <end position="36"/>
    </location>
</feature>
<organism evidence="2 3">
    <name type="scientific">Allomyces macrogynus (strain ATCC 38327)</name>
    <name type="common">Allomyces javanicus var. macrogynus</name>
    <dbReference type="NCBI Taxonomy" id="578462"/>
    <lineage>
        <taxon>Eukaryota</taxon>
        <taxon>Fungi</taxon>
        <taxon>Fungi incertae sedis</taxon>
        <taxon>Blastocladiomycota</taxon>
        <taxon>Blastocladiomycetes</taxon>
        <taxon>Blastocladiales</taxon>
        <taxon>Blastocladiaceae</taxon>
        <taxon>Allomyces</taxon>
    </lineage>
</organism>
<reference evidence="3" key="2">
    <citation type="submission" date="2009-11" db="EMBL/GenBank/DDBJ databases">
        <title>The Genome Sequence of Allomyces macrogynus strain ATCC 38327.</title>
        <authorList>
            <consortium name="The Broad Institute Genome Sequencing Platform"/>
            <person name="Russ C."/>
            <person name="Cuomo C."/>
            <person name="Shea T."/>
            <person name="Young S.K."/>
            <person name="Zeng Q."/>
            <person name="Koehrsen M."/>
            <person name="Haas B."/>
            <person name="Borodovsky M."/>
            <person name="Guigo R."/>
            <person name="Alvarado L."/>
            <person name="Berlin A."/>
            <person name="Borenstein D."/>
            <person name="Chen Z."/>
            <person name="Engels R."/>
            <person name="Freedman E."/>
            <person name="Gellesch M."/>
            <person name="Goldberg J."/>
            <person name="Griggs A."/>
            <person name="Gujja S."/>
            <person name="Heiman D."/>
            <person name="Hepburn T."/>
            <person name="Howarth C."/>
            <person name="Jen D."/>
            <person name="Larson L."/>
            <person name="Lewis B."/>
            <person name="Mehta T."/>
            <person name="Park D."/>
            <person name="Pearson M."/>
            <person name="Roberts A."/>
            <person name="Saif S."/>
            <person name="Shenoy N."/>
            <person name="Sisk P."/>
            <person name="Stolte C."/>
            <person name="Sykes S."/>
            <person name="Walk T."/>
            <person name="White J."/>
            <person name="Yandava C."/>
            <person name="Burger G."/>
            <person name="Gray M.W."/>
            <person name="Holland P.W.H."/>
            <person name="King N."/>
            <person name="Lang F.B.F."/>
            <person name="Roger A.J."/>
            <person name="Ruiz-Trillo I."/>
            <person name="Lander E."/>
            <person name="Nusbaum C."/>
        </authorList>
    </citation>
    <scope>NUCLEOTIDE SEQUENCE [LARGE SCALE GENOMIC DNA]</scope>
    <source>
        <strain evidence="3">ATCC 38327</strain>
    </source>
</reference>
<feature type="compositionally biased region" description="Polar residues" evidence="1">
    <location>
        <begin position="222"/>
        <end position="233"/>
    </location>
</feature>
<name>A0A0L0SSB8_ALLM3</name>
<feature type="compositionally biased region" description="Low complexity" evidence="1">
    <location>
        <begin position="477"/>
        <end position="510"/>
    </location>
</feature>
<protein>
    <submittedName>
        <fullName evidence="2">Uncharacterized protein</fullName>
    </submittedName>
</protein>
<dbReference type="VEuPathDB" id="FungiDB:AMAG_10903"/>
<sequence length="719" mass="74405">MSSLSASLLAPPPLGVSPATAVSPASSPMAASPAHSPSYLTAADAMQLDVHVDDVDAIMNDGAGVDDEDALSAVMDDVFDDSDVEMGVTTPVARAELPPVADAHVSPLFRPHAAAHPLAPLVPLVHQQSVSTAVSSSESPVAQIPTPVSPLSAASVLAEPVPPLARAEVESLVPDTVAATVDSADSAMNEHASTNLPEVPLPSFETDDAVEAAAPTDATAASLLSSQAPDSSIDSAAHVSDLSHSDHDGVHDDDFEFSKLPSSDGDAGEHQEHDGEEEDEEELEAAALLKYDDHIYTLFSDQDAADAALFATTDLFYDEPINDLIRQLKAHFGLAQAEVALRFDNLEGLTIHEETDIAHSNHLVNFANLLRTLKPDSDTPLTMTLQVLGESAQWKLDQLVRRAQALLEQDEDDHDGLRNDDEHVSFEHDDFALDGPVDTQPQQHQTEVVPDANDAQEVQPPASSESHPTTPTSAQISPAHSPATTTTTPPPHTCSTTSLPASPTSVSPVPAADATVAHPTLTVDAVVANGYQPPVVSVLSTQQAHGEDDDGLVAYEEDAVTDNTSSGSAAPAVLSPTADHVFPARYGASRTVSPTLSPQQSVFSVAAMSASAPMSPRMGAAVAAPTRPGLPASPSLVGAALGAVAAATSRGALFAPMRAEGAETEEVASETVGDAAPTAVPSVEDALHGSRKRGLELDDGAASSPKKPRLDVAADLQGQ</sequence>
<proteinExistence type="predicted"/>
<feature type="compositionally biased region" description="Polar residues" evidence="1">
    <location>
        <begin position="461"/>
        <end position="476"/>
    </location>
</feature>
<keyword evidence="3" id="KW-1185">Reference proteome</keyword>
<evidence type="ECO:0000256" key="1">
    <source>
        <dbReference type="SAM" id="MobiDB-lite"/>
    </source>
</evidence>
<feature type="region of interest" description="Disordered" evidence="1">
    <location>
        <begin position="431"/>
        <end position="510"/>
    </location>
</feature>
<gene>
    <name evidence="2" type="ORF">AMAG_10903</name>
</gene>
<dbReference type="EMBL" id="GG745347">
    <property type="protein sequence ID" value="KNE65259.1"/>
    <property type="molecule type" value="Genomic_DNA"/>
</dbReference>
<dbReference type="Proteomes" id="UP000054350">
    <property type="component" value="Unassembled WGS sequence"/>
</dbReference>